<dbReference type="EMBL" id="FQWX01000039">
    <property type="protein sequence ID" value="SHH36161.1"/>
    <property type="molecule type" value="Genomic_DNA"/>
</dbReference>
<accession>A0A1M5SCH1</accession>
<protein>
    <submittedName>
        <fullName evidence="1">Uncharacterized protein</fullName>
    </submittedName>
</protein>
<reference evidence="2" key="1">
    <citation type="submission" date="2016-11" db="EMBL/GenBank/DDBJ databases">
        <authorList>
            <person name="Varghese N."/>
            <person name="Submissions S."/>
        </authorList>
    </citation>
    <scope>NUCLEOTIDE SEQUENCE [LARGE SCALE GENOMIC DNA]</scope>
    <source>
        <strain evidence="2">DSM 2635</strain>
    </source>
</reference>
<evidence type="ECO:0000313" key="2">
    <source>
        <dbReference type="Proteomes" id="UP000243255"/>
    </source>
</evidence>
<dbReference type="AlphaFoldDB" id="A0A1M5SCH1"/>
<organism evidence="1 2">
    <name type="scientific">Asaccharospora irregularis DSM 2635</name>
    <dbReference type="NCBI Taxonomy" id="1121321"/>
    <lineage>
        <taxon>Bacteria</taxon>
        <taxon>Bacillati</taxon>
        <taxon>Bacillota</taxon>
        <taxon>Clostridia</taxon>
        <taxon>Peptostreptococcales</taxon>
        <taxon>Peptostreptococcaceae</taxon>
        <taxon>Asaccharospora</taxon>
    </lineage>
</organism>
<keyword evidence="2" id="KW-1185">Reference proteome</keyword>
<gene>
    <name evidence="1" type="ORF">SAMN04488530_13914</name>
</gene>
<dbReference type="RefSeq" id="WP_073127347.1">
    <property type="nucleotide sequence ID" value="NZ_BAABCH010000014.1"/>
</dbReference>
<evidence type="ECO:0000313" key="1">
    <source>
        <dbReference type="EMBL" id="SHH36161.1"/>
    </source>
</evidence>
<dbReference type="Proteomes" id="UP000243255">
    <property type="component" value="Unassembled WGS sequence"/>
</dbReference>
<proteinExistence type="predicted"/>
<sequence>MRIIEYGDIKAIKEDGENASNDEEAVPTSKQYAESIQTLSYRVENVEQGNGRIEQKLDIM</sequence>
<name>A0A1M5SCH1_9FIRM</name>